<dbReference type="WBParaSite" id="ACRNAN_scaffold27438.g19944.t1">
    <property type="protein sequence ID" value="ACRNAN_scaffold27438.g19944.t1"/>
    <property type="gene ID" value="ACRNAN_scaffold27438.g19944"/>
</dbReference>
<keyword evidence="2" id="KW-1185">Reference proteome</keyword>
<organism evidence="2 3">
    <name type="scientific">Acrobeloides nanus</name>
    <dbReference type="NCBI Taxonomy" id="290746"/>
    <lineage>
        <taxon>Eukaryota</taxon>
        <taxon>Metazoa</taxon>
        <taxon>Ecdysozoa</taxon>
        <taxon>Nematoda</taxon>
        <taxon>Chromadorea</taxon>
        <taxon>Rhabditida</taxon>
        <taxon>Tylenchina</taxon>
        <taxon>Cephalobomorpha</taxon>
        <taxon>Cephaloboidea</taxon>
        <taxon>Cephalobidae</taxon>
        <taxon>Acrobeloides</taxon>
    </lineage>
</organism>
<reference evidence="3" key="1">
    <citation type="submission" date="2022-11" db="UniProtKB">
        <authorList>
            <consortium name="WormBaseParasite"/>
        </authorList>
    </citation>
    <scope>IDENTIFICATION</scope>
</reference>
<proteinExistence type="predicted"/>
<evidence type="ECO:0000313" key="3">
    <source>
        <dbReference type="WBParaSite" id="ACRNAN_scaffold27438.g19944.t1"/>
    </source>
</evidence>
<protein>
    <submittedName>
        <fullName evidence="3">Uncharacterized protein</fullName>
    </submittedName>
</protein>
<keyword evidence="1" id="KW-0175">Coiled coil</keyword>
<name>A0A914DJZ3_9BILA</name>
<dbReference type="AlphaFoldDB" id="A0A914DJZ3"/>
<sequence>MTHLRKETLILLTKNKTMNYVKTLPEDERKKLIKECQIESAELINEFKKKVEQLQREKLEKLKAERLEREDKEEHIAKKVS</sequence>
<accession>A0A914DJZ3</accession>
<evidence type="ECO:0000256" key="1">
    <source>
        <dbReference type="SAM" id="Coils"/>
    </source>
</evidence>
<feature type="coiled-coil region" evidence="1">
    <location>
        <begin position="37"/>
        <end position="64"/>
    </location>
</feature>
<evidence type="ECO:0000313" key="2">
    <source>
        <dbReference type="Proteomes" id="UP000887540"/>
    </source>
</evidence>
<dbReference type="Proteomes" id="UP000887540">
    <property type="component" value="Unplaced"/>
</dbReference>